<reference evidence="1" key="1">
    <citation type="journal article" date="2018" name="Nat. Genet.">
        <title>Extensive intraspecific gene order and gene structural variations between Mo17 and other maize genomes.</title>
        <authorList>
            <person name="Sun S."/>
            <person name="Zhou Y."/>
            <person name="Chen J."/>
            <person name="Shi J."/>
            <person name="Zhao H."/>
            <person name="Zhao H."/>
            <person name="Song W."/>
            <person name="Zhang M."/>
            <person name="Cui Y."/>
            <person name="Dong X."/>
            <person name="Liu H."/>
            <person name="Ma X."/>
            <person name="Jiao Y."/>
            <person name="Wang B."/>
            <person name="Wei X."/>
            <person name="Stein J.C."/>
            <person name="Glaubitz J.C."/>
            <person name="Lu F."/>
            <person name="Yu G."/>
            <person name="Liang C."/>
            <person name="Fengler K."/>
            <person name="Li B."/>
            <person name="Rafalski A."/>
            <person name="Schnable P.S."/>
            <person name="Ware D.H."/>
            <person name="Buckler E.S."/>
            <person name="Lai J."/>
        </authorList>
    </citation>
    <scope>NUCLEOTIDE SEQUENCE [LARGE SCALE GENOMIC DNA]</scope>
    <source>
        <tissue evidence="1">Seedling</tissue>
    </source>
</reference>
<comment type="caution">
    <text evidence="1">The sequence shown here is derived from an EMBL/GenBank/DDBJ whole genome shotgun (WGS) entry which is preliminary data.</text>
</comment>
<dbReference type="AlphaFoldDB" id="A0A317YIT2"/>
<accession>A0A317YIT2</accession>
<protein>
    <submittedName>
        <fullName evidence="1">Uncharacterized protein</fullName>
    </submittedName>
</protein>
<dbReference type="EMBL" id="NCVQ01000001">
    <property type="protein sequence ID" value="PWZ58519.1"/>
    <property type="molecule type" value="Genomic_DNA"/>
</dbReference>
<evidence type="ECO:0000313" key="1">
    <source>
        <dbReference type="EMBL" id="PWZ58519.1"/>
    </source>
</evidence>
<proteinExistence type="predicted"/>
<feature type="non-terminal residue" evidence="1">
    <location>
        <position position="1"/>
    </location>
</feature>
<dbReference type="Proteomes" id="UP000251960">
    <property type="component" value="Chromosome 1"/>
</dbReference>
<gene>
    <name evidence="1" type="ORF">Zm00014a_033621</name>
</gene>
<organism evidence="1">
    <name type="scientific">Zea mays</name>
    <name type="common">Maize</name>
    <dbReference type="NCBI Taxonomy" id="4577"/>
    <lineage>
        <taxon>Eukaryota</taxon>
        <taxon>Viridiplantae</taxon>
        <taxon>Streptophyta</taxon>
        <taxon>Embryophyta</taxon>
        <taxon>Tracheophyta</taxon>
        <taxon>Spermatophyta</taxon>
        <taxon>Magnoliopsida</taxon>
        <taxon>Liliopsida</taxon>
        <taxon>Poales</taxon>
        <taxon>Poaceae</taxon>
        <taxon>PACMAD clade</taxon>
        <taxon>Panicoideae</taxon>
        <taxon>Andropogonodae</taxon>
        <taxon>Andropogoneae</taxon>
        <taxon>Tripsacinae</taxon>
        <taxon>Zea</taxon>
    </lineage>
</organism>
<sequence>IRHTTICICIREHSYSYPKISVFELESE</sequence>
<name>A0A317YIT2_MAIZE</name>